<gene>
    <name evidence="3" type="ORF">EIB73_03285</name>
</gene>
<reference evidence="4" key="1">
    <citation type="submission" date="2018-11" db="EMBL/GenBank/DDBJ databases">
        <title>Proposal to divide the Flavobacteriaceae and reorganize its genera based on Amino Acid Identity values calculated from whole genome sequences.</title>
        <authorList>
            <person name="Nicholson A.C."/>
            <person name="Gulvik C.A."/>
            <person name="Whitney A.M."/>
            <person name="Humrighouse B.W."/>
            <person name="Bell M."/>
            <person name="Holmes B."/>
            <person name="Steigerwalt A.G."/>
            <person name="Villarma A."/>
            <person name="Sheth M."/>
            <person name="Batra D."/>
            <person name="Pryor J."/>
            <person name="Bernardet J.-F."/>
            <person name="Hugo C."/>
            <person name="Kampfer P."/>
            <person name="Newman J.D."/>
            <person name="McQuiston J.R."/>
        </authorList>
    </citation>
    <scope>NUCLEOTIDE SEQUENCE [LARGE SCALE GENOMIC DNA]</scope>
    <source>
        <strain evidence="4">G0081</strain>
    </source>
</reference>
<accession>A0A3G8XFH5</accession>
<name>A0A3G8XFH5_9FLAO</name>
<feature type="region of interest" description="Disordered" evidence="1">
    <location>
        <begin position="350"/>
        <end position="391"/>
    </location>
</feature>
<dbReference type="Proteomes" id="UP000270185">
    <property type="component" value="Chromosome"/>
</dbReference>
<dbReference type="AlphaFoldDB" id="A0A3G8XFH5"/>
<proteinExistence type="predicted"/>
<dbReference type="KEGG" id="ccas:EIB73_03285"/>
<keyword evidence="2" id="KW-1133">Transmembrane helix</keyword>
<evidence type="ECO:0000256" key="2">
    <source>
        <dbReference type="SAM" id="Phobius"/>
    </source>
</evidence>
<keyword evidence="2" id="KW-0812">Transmembrane</keyword>
<dbReference type="EMBL" id="CP034159">
    <property type="protein sequence ID" value="AZI32265.1"/>
    <property type="molecule type" value="Genomic_DNA"/>
</dbReference>
<protein>
    <submittedName>
        <fullName evidence="3">DUF4349 domain-containing protein</fullName>
    </submittedName>
</protein>
<evidence type="ECO:0000313" key="3">
    <source>
        <dbReference type="EMBL" id="AZI32265.1"/>
    </source>
</evidence>
<organism evidence="3 4">
    <name type="scientific">Kaistella carnis</name>
    <dbReference type="NCBI Taxonomy" id="1241979"/>
    <lineage>
        <taxon>Bacteria</taxon>
        <taxon>Pseudomonadati</taxon>
        <taxon>Bacteroidota</taxon>
        <taxon>Flavobacteriia</taxon>
        <taxon>Flavobacteriales</taxon>
        <taxon>Weeksellaceae</taxon>
        <taxon>Chryseobacterium group</taxon>
        <taxon>Kaistella</taxon>
    </lineage>
</organism>
<dbReference type="OrthoDB" id="1274319at2"/>
<evidence type="ECO:0000313" key="4">
    <source>
        <dbReference type="Proteomes" id="UP000270185"/>
    </source>
</evidence>
<sequence length="391" mass="43514">MVCELILEKIMKNIFAGVFFLLALTSCSKQEFNDTKDTIKRADSLFTKANDGLKTLDSISKRVNDSDGIARKVLIPQIEKQTKKTDSTLKSGSWKIDSLNKDIAEITKHVKTGTDVAKTLDSASQLLQNGENAISVLSKTADKILKRTQSQKATLPAPSENSEIKNNPNNTVVIPPQIVENPLIKSAFLEIQVAELSDAKALLNQKIRENNADLVSENFSQNEGIQREKIRMKVPLQNFNQLVRDLSSELGDVKIKSTESEGTDYNFNQLCTIEVTLVQNEKIAGSTFESTETGKDPESFGAKSSNAFKSGFKVLETISLALLPFWPVFIIIGLIFYFVRRNKKNKEAKSLEIPTNHPVQKTETAAPAQTVEEKNTNDPEEPDYSKYLPKN</sequence>
<feature type="transmembrane region" description="Helical" evidence="2">
    <location>
        <begin position="318"/>
        <end position="339"/>
    </location>
</feature>
<keyword evidence="2" id="KW-0472">Membrane</keyword>
<evidence type="ECO:0000256" key="1">
    <source>
        <dbReference type="SAM" id="MobiDB-lite"/>
    </source>
</evidence>
<keyword evidence="4" id="KW-1185">Reference proteome</keyword>